<dbReference type="Proteomes" id="UP001162740">
    <property type="component" value="Chromosome"/>
</dbReference>
<dbReference type="AlphaFoldDB" id="A0AA46WWH8"/>
<reference evidence="3 4" key="1">
    <citation type="journal article" date="2021" name="Front. Microbiol.">
        <title>Bacterial Transformation of Aromatic Monomers in Softwood Black Liquor.</title>
        <authorList>
            <person name="Navas L.E."/>
            <person name="Dexter G."/>
            <person name="Liu J."/>
            <person name="Levy-Booth D."/>
            <person name="Cho M."/>
            <person name="Jang S.K."/>
            <person name="Mansfield S.D."/>
            <person name="Renneckar S."/>
            <person name="Mohn W.W."/>
            <person name="Eltis L.D."/>
        </authorList>
    </citation>
    <scope>NUCLEOTIDE SEQUENCE [LARGE SCALE GENOMIC DNA]</scope>
    <source>
        <strain evidence="3 4">GD02</strain>
    </source>
</reference>
<dbReference type="PANTHER" id="PTHR43476:SF3">
    <property type="entry name" value="FAD-BINDING MONOOXYGENASE"/>
    <property type="match status" value="1"/>
</dbReference>
<organism evidence="3 4">
    <name type="scientific">Rhodococcus rhodochrous</name>
    <dbReference type="NCBI Taxonomy" id="1829"/>
    <lineage>
        <taxon>Bacteria</taxon>
        <taxon>Bacillati</taxon>
        <taxon>Actinomycetota</taxon>
        <taxon>Actinomycetes</taxon>
        <taxon>Mycobacteriales</taxon>
        <taxon>Nocardiaceae</taxon>
        <taxon>Rhodococcus</taxon>
    </lineage>
</organism>
<evidence type="ECO:0000313" key="3">
    <source>
        <dbReference type="EMBL" id="UZF45658.1"/>
    </source>
</evidence>
<name>A0AA46WWH8_RHORH</name>
<dbReference type="NCBIfam" id="NF004829">
    <property type="entry name" value="PRK06183.1-3"/>
    <property type="match status" value="1"/>
</dbReference>
<dbReference type="PANTHER" id="PTHR43476">
    <property type="entry name" value="3-(3-HYDROXY-PHENYL)PROPIONATE/3-HYDROXYCINNAMIC ACID HYDROXYLASE"/>
    <property type="match status" value="1"/>
</dbReference>
<evidence type="ECO:0000259" key="2">
    <source>
        <dbReference type="Pfam" id="PF01494"/>
    </source>
</evidence>
<evidence type="ECO:0000256" key="1">
    <source>
        <dbReference type="ARBA" id="ARBA00023002"/>
    </source>
</evidence>
<accession>A0AA46WWH8</accession>
<dbReference type="Gene3D" id="3.30.70.2450">
    <property type="match status" value="1"/>
</dbReference>
<dbReference type="InterPro" id="IPR050631">
    <property type="entry name" value="PheA/TfdB_FAD_monoxygenase"/>
</dbReference>
<keyword evidence="1" id="KW-0560">Oxidoreductase</keyword>
<dbReference type="PRINTS" id="PR00420">
    <property type="entry name" value="RNGMNOXGNASE"/>
</dbReference>
<proteinExistence type="predicted"/>
<dbReference type="InterPro" id="IPR002938">
    <property type="entry name" value="FAD-bd"/>
</dbReference>
<dbReference type="RefSeq" id="WP_229582303.1">
    <property type="nucleotide sequence ID" value="NZ_CP083974.1"/>
</dbReference>
<protein>
    <submittedName>
        <fullName evidence="3">Bifunctional 3-(3-hydroxy-phenyl)propionate/3-hydroxycinnamic acid hydroxylase</fullName>
    </submittedName>
</protein>
<sequence>MKNIHNLSADGVRQFDTDVAVVGCGPVGTLLAVLLGRQGHRVTVVDKWPTPYDQPRAVTFDHEIARILAVLGIDSDNDPAIEFHDDLYYWRNAAGETLLEVDWKSVAASGWRTRYWFSQPALEKRLREVAAELPTVTIHRGWTAVGLDEDENGITVSGIVTDVAGNSTQERIRAQYVVGADGANSFVRDALGLDFTDHGFFFDWLILDMIPKGELPDLGPTHWQLCDPARPTTIVPGGPGRRRWEYMVLPGEDPTELASEESAWRLLEPWGIDPGNAELERSAVYRFQARWAETWRRGRGLIAGDAAHLMPPFAGEGMCAGLRDSVALAWRLDLVLSGRVDDAVLDSYGTERKGHVRHYIDFSMRLGQVICIAGAEEAAERDRRMIAEAASSDGVPVDTDIASLGPGIWHAGTAHAGELSVQGIVKTKGRAGRFDDVVGRGWIILGRGASPADLLSNEQTQRWAALDGRCVRIGEAEGDVTDVDGTYNAWLDEIGAEFVILRPDFYVAATASDAAGLQASLDTILAGLHLTVDATAPAA</sequence>
<dbReference type="GO" id="GO:0008688">
    <property type="term" value="F:3-(3-hydroxyphenyl)propionate hydroxylase activity"/>
    <property type="evidence" value="ECO:0007669"/>
    <property type="project" value="TreeGrafter"/>
</dbReference>
<feature type="domain" description="FAD-binding" evidence="2">
    <location>
        <begin position="16"/>
        <end position="363"/>
    </location>
</feature>
<gene>
    <name evidence="3" type="ORF">KUM34_002880</name>
</gene>
<dbReference type="GO" id="GO:0071949">
    <property type="term" value="F:FAD binding"/>
    <property type="evidence" value="ECO:0007669"/>
    <property type="project" value="InterPro"/>
</dbReference>
<dbReference type="GO" id="GO:0019622">
    <property type="term" value="P:3-(3-hydroxy)phenylpropionate catabolic process"/>
    <property type="evidence" value="ECO:0007669"/>
    <property type="project" value="TreeGrafter"/>
</dbReference>
<dbReference type="Gene3D" id="3.50.50.60">
    <property type="entry name" value="FAD/NAD(P)-binding domain"/>
    <property type="match status" value="1"/>
</dbReference>
<dbReference type="EMBL" id="CP083974">
    <property type="protein sequence ID" value="UZF45658.1"/>
    <property type="molecule type" value="Genomic_DNA"/>
</dbReference>
<evidence type="ECO:0000313" key="4">
    <source>
        <dbReference type="Proteomes" id="UP001162740"/>
    </source>
</evidence>
<dbReference type="Pfam" id="PF01494">
    <property type="entry name" value="FAD_binding_3"/>
    <property type="match status" value="1"/>
</dbReference>
<dbReference type="InterPro" id="IPR036188">
    <property type="entry name" value="FAD/NAD-bd_sf"/>
</dbReference>
<dbReference type="SUPFAM" id="SSF51905">
    <property type="entry name" value="FAD/NAD(P)-binding domain"/>
    <property type="match status" value="1"/>
</dbReference>